<comment type="function">
    <text evidence="1">Probably involved in the RNA silencing pathway and required for the generation of small interfering RNAs (siRNAs).</text>
</comment>
<evidence type="ECO:0000313" key="3">
    <source>
        <dbReference type="EMBL" id="KAK8996127.1"/>
    </source>
</evidence>
<reference evidence="3 4" key="1">
    <citation type="journal article" date="2024" name="G3 (Bethesda)">
        <title>Genome assembly of Hibiscus sabdariffa L. provides insights into metabolisms of medicinal natural products.</title>
        <authorList>
            <person name="Kim T."/>
        </authorList>
    </citation>
    <scope>NUCLEOTIDE SEQUENCE [LARGE SCALE GENOMIC DNA]</scope>
    <source>
        <strain evidence="3">TK-2024</strain>
        <tissue evidence="3">Old leaves</tissue>
    </source>
</reference>
<dbReference type="EC" id="2.7.7.48" evidence="1"/>
<keyword evidence="1" id="KW-0808">Transferase</keyword>
<keyword evidence="1" id="KW-0548">Nucleotidyltransferase</keyword>
<keyword evidence="4" id="KW-1185">Reference proteome</keyword>
<dbReference type="InterPro" id="IPR057596">
    <property type="entry name" value="RDRP_core"/>
</dbReference>
<protein>
    <recommendedName>
        <fullName evidence="1">RNA-dependent RNA polymerase</fullName>
        <ecNumber evidence="1">2.7.7.48</ecNumber>
    </recommendedName>
</protein>
<dbReference type="Proteomes" id="UP001396334">
    <property type="component" value="Unassembled WGS sequence"/>
</dbReference>
<dbReference type="InterPro" id="IPR007855">
    <property type="entry name" value="RDRP"/>
</dbReference>
<comment type="catalytic activity">
    <reaction evidence="1">
        <text>RNA(n) + a ribonucleoside 5'-triphosphate = RNA(n+1) + diphosphate</text>
        <dbReference type="Rhea" id="RHEA:21248"/>
        <dbReference type="Rhea" id="RHEA-COMP:14527"/>
        <dbReference type="Rhea" id="RHEA-COMP:17342"/>
        <dbReference type="ChEBI" id="CHEBI:33019"/>
        <dbReference type="ChEBI" id="CHEBI:61557"/>
        <dbReference type="ChEBI" id="CHEBI:140395"/>
        <dbReference type="EC" id="2.7.7.48"/>
    </reaction>
</comment>
<dbReference type="PANTHER" id="PTHR23079:SF5">
    <property type="entry name" value="RNA-DEPENDENT RNA POLYMERASE 2"/>
    <property type="match status" value="1"/>
</dbReference>
<sequence length="148" mass="17096">MDYTGRSPRIMDHEEIQKFFVDYMINDTLAAISAARLVHADREPDKARSENCLALATLHSMAVDFAKTGAPAEMPRALKSRVFPDFMQRENKPMYTSFGVLRKLYRAMINSTVQARSKFFWTKEMVEAAYDCEFEVDDFELFVSVAWT</sequence>
<gene>
    <name evidence="3" type="ORF">V6N11_076375</name>
</gene>
<feature type="domain" description="RDRP core" evidence="2">
    <location>
        <begin position="2"/>
        <end position="107"/>
    </location>
</feature>
<dbReference type="EMBL" id="JBBPBN010000045">
    <property type="protein sequence ID" value="KAK8996127.1"/>
    <property type="molecule type" value="Genomic_DNA"/>
</dbReference>
<keyword evidence="1" id="KW-0694">RNA-binding</keyword>
<dbReference type="PANTHER" id="PTHR23079">
    <property type="entry name" value="RNA-DEPENDENT RNA POLYMERASE"/>
    <property type="match status" value="1"/>
</dbReference>
<comment type="caution">
    <text evidence="3">The sequence shown here is derived from an EMBL/GenBank/DDBJ whole genome shotgun (WGS) entry which is preliminary data.</text>
</comment>
<evidence type="ECO:0000256" key="1">
    <source>
        <dbReference type="RuleBase" id="RU363098"/>
    </source>
</evidence>
<evidence type="ECO:0000313" key="4">
    <source>
        <dbReference type="Proteomes" id="UP001396334"/>
    </source>
</evidence>
<dbReference type="Pfam" id="PF05183">
    <property type="entry name" value="RdRP"/>
    <property type="match status" value="1"/>
</dbReference>
<comment type="similarity">
    <text evidence="1">Belongs to the RdRP family.</text>
</comment>
<evidence type="ECO:0000259" key="2">
    <source>
        <dbReference type="Pfam" id="PF05183"/>
    </source>
</evidence>
<keyword evidence="1" id="KW-0943">RNA-mediated gene silencing</keyword>
<keyword evidence="1" id="KW-0696">RNA-directed RNA polymerase</keyword>
<proteinExistence type="inferred from homology"/>
<organism evidence="3 4">
    <name type="scientific">Hibiscus sabdariffa</name>
    <name type="common">roselle</name>
    <dbReference type="NCBI Taxonomy" id="183260"/>
    <lineage>
        <taxon>Eukaryota</taxon>
        <taxon>Viridiplantae</taxon>
        <taxon>Streptophyta</taxon>
        <taxon>Embryophyta</taxon>
        <taxon>Tracheophyta</taxon>
        <taxon>Spermatophyta</taxon>
        <taxon>Magnoliopsida</taxon>
        <taxon>eudicotyledons</taxon>
        <taxon>Gunneridae</taxon>
        <taxon>Pentapetalae</taxon>
        <taxon>rosids</taxon>
        <taxon>malvids</taxon>
        <taxon>Malvales</taxon>
        <taxon>Malvaceae</taxon>
        <taxon>Malvoideae</taxon>
        <taxon>Hibiscus</taxon>
    </lineage>
</organism>
<accession>A0ABR2Q619</accession>
<name>A0ABR2Q619_9ROSI</name>